<evidence type="ECO:0000313" key="20">
    <source>
        <dbReference type="Proteomes" id="UP000324585"/>
    </source>
</evidence>
<evidence type="ECO:0000256" key="10">
    <source>
        <dbReference type="ARBA" id="ARBA00023011"/>
    </source>
</evidence>
<dbReference type="EC" id="1.3.1.71" evidence="16"/>
<evidence type="ECO:0000256" key="6">
    <source>
        <dbReference type="ARBA" id="ARBA00022857"/>
    </source>
</evidence>
<comment type="catalytic activity">
    <reaction evidence="17">
        <text>ergosterol + NADP(+) = ergosta-5,7,22,24(28)-tetraen-3beta-ol + NADPH + H(+)</text>
        <dbReference type="Rhea" id="RHEA:18501"/>
        <dbReference type="ChEBI" id="CHEBI:15378"/>
        <dbReference type="ChEBI" id="CHEBI:16933"/>
        <dbReference type="ChEBI" id="CHEBI:18249"/>
        <dbReference type="ChEBI" id="CHEBI:57783"/>
        <dbReference type="ChEBI" id="CHEBI:58349"/>
        <dbReference type="EC" id="1.3.1.71"/>
    </reaction>
    <physiologicalReaction direction="right-to-left" evidence="17">
        <dbReference type="Rhea" id="RHEA:18503"/>
    </physiologicalReaction>
</comment>
<evidence type="ECO:0000256" key="16">
    <source>
        <dbReference type="ARBA" id="ARBA00038892"/>
    </source>
</evidence>
<evidence type="ECO:0000256" key="13">
    <source>
        <dbReference type="ARBA" id="ARBA00023166"/>
    </source>
</evidence>
<dbReference type="PROSITE" id="PS01017">
    <property type="entry name" value="STEROL_REDUCT_1"/>
    <property type="match status" value="1"/>
</dbReference>
<comment type="pathway">
    <text evidence="15">Steroid metabolism; ergosterol biosynthesis.</text>
</comment>
<comment type="caution">
    <text evidence="19">The sequence shown here is derived from an EMBL/GenBank/DDBJ whole genome shotgun (WGS) entry which is preliminary data.</text>
</comment>
<comment type="similarity">
    <text evidence="2">Belongs to the ERG4/ERG24 family.</text>
</comment>
<evidence type="ECO:0000256" key="1">
    <source>
        <dbReference type="ARBA" id="ARBA00004477"/>
    </source>
</evidence>
<reference evidence="20" key="1">
    <citation type="journal article" date="2019" name="Nat. Commun.">
        <title>Expansion of phycobilisome linker gene families in mesophilic red algae.</title>
        <authorList>
            <person name="Lee J."/>
            <person name="Kim D."/>
            <person name="Bhattacharya D."/>
            <person name="Yoon H.S."/>
        </authorList>
    </citation>
    <scope>NUCLEOTIDE SEQUENCE [LARGE SCALE GENOMIC DNA]</scope>
    <source>
        <strain evidence="20">CCMP 1328</strain>
    </source>
</reference>
<dbReference type="GO" id="GO:0000246">
    <property type="term" value="F:Delta24(24-1) sterol reductase activity"/>
    <property type="evidence" value="ECO:0007669"/>
    <property type="project" value="UniProtKB-EC"/>
</dbReference>
<accession>A0A5J4YZJ2</accession>
<keyword evidence="13" id="KW-1207">Sterol metabolism</keyword>
<protein>
    <recommendedName>
        <fullName evidence="16">Delta(24(24(1)))-sterol reductase</fullName>
        <ecNumber evidence="16">1.3.1.71</ecNumber>
    </recommendedName>
</protein>
<dbReference type="PANTHER" id="PTHR21257">
    <property type="entry name" value="DELTA(14)-STEROL REDUCTASE"/>
    <property type="match status" value="1"/>
</dbReference>
<evidence type="ECO:0000256" key="18">
    <source>
        <dbReference type="SAM" id="Phobius"/>
    </source>
</evidence>
<evidence type="ECO:0000256" key="5">
    <source>
        <dbReference type="ARBA" id="ARBA00022824"/>
    </source>
</evidence>
<evidence type="ECO:0000256" key="14">
    <source>
        <dbReference type="ARBA" id="ARBA00023221"/>
    </source>
</evidence>
<dbReference type="Pfam" id="PF01222">
    <property type="entry name" value="ERG4_ERG24"/>
    <property type="match status" value="1"/>
</dbReference>
<feature type="transmembrane region" description="Helical" evidence="18">
    <location>
        <begin position="154"/>
        <end position="176"/>
    </location>
</feature>
<keyword evidence="14" id="KW-0753">Steroid metabolism</keyword>
<keyword evidence="3" id="KW-0444">Lipid biosynthesis</keyword>
<keyword evidence="9" id="KW-0560">Oxidoreductase</keyword>
<evidence type="ECO:0000256" key="17">
    <source>
        <dbReference type="ARBA" id="ARBA00048918"/>
    </source>
</evidence>
<dbReference type="Proteomes" id="UP000324585">
    <property type="component" value="Unassembled WGS sequence"/>
</dbReference>
<dbReference type="GO" id="GO:0005789">
    <property type="term" value="C:endoplasmic reticulum membrane"/>
    <property type="evidence" value="ECO:0007669"/>
    <property type="project" value="UniProtKB-SubCell"/>
</dbReference>
<dbReference type="Gene3D" id="1.20.120.1630">
    <property type="match status" value="1"/>
</dbReference>
<gene>
    <name evidence="19" type="ORF">FVE85_0800</name>
</gene>
<keyword evidence="7" id="KW-0752">Steroid biosynthesis</keyword>
<evidence type="ECO:0000256" key="3">
    <source>
        <dbReference type="ARBA" id="ARBA00022516"/>
    </source>
</evidence>
<feature type="transmembrane region" description="Helical" evidence="18">
    <location>
        <begin position="402"/>
        <end position="420"/>
    </location>
</feature>
<evidence type="ECO:0000256" key="11">
    <source>
        <dbReference type="ARBA" id="ARBA00023098"/>
    </source>
</evidence>
<feature type="transmembrane region" description="Helical" evidence="18">
    <location>
        <begin position="123"/>
        <end position="142"/>
    </location>
</feature>
<keyword evidence="10" id="KW-0756">Sterol biosynthesis</keyword>
<dbReference type="GO" id="GO:0016126">
    <property type="term" value="P:sterol biosynthetic process"/>
    <property type="evidence" value="ECO:0007669"/>
    <property type="project" value="UniProtKB-KW"/>
</dbReference>
<dbReference type="InterPro" id="IPR001171">
    <property type="entry name" value="ERG24_DHCR-like"/>
</dbReference>
<evidence type="ECO:0000313" key="19">
    <source>
        <dbReference type="EMBL" id="KAA8497071.1"/>
    </source>
</evidence>
<name>A0A5J4YZJ2_PORPP</name>
<feature type="transmembrane region" description="Helical" evidence="18">
    <location>
        <begin position="307"/>
        <end position="323"/>
    </location>
</feature>
<evidence type="ECO:0000256" key="2">
    <source>
        <dbReference type="ARBA" id="ARBA00005402"/>
    </source>
</evidence>
<dbReference type="PROSITE" id="PS01018">
    <property type="entry name" value="STEROL_REDUCT_2"/>
    <property type="match status" value="1"/>
</dbReference>
<evidence type="ECO:0000256" key="7">
    <source>
        <dbReference type="ARBA" id="ARBA00022955"/>
    </source>
</evidence>
<dbReference type="AlphaFoldDB" id="A0A5J4YZJ2"/>
<keyword evidence="20" id="KW-1185">Reference proteome</keyword>
<feature type="transmembrane region" description="Helical" evidence="18">
    <location>
        <begin position="272"/>
        <end position="295"/>
    </location>
</feature>
<dbReference type="OrthoDB" id="5326588at2759"/>
<feature type="transmembrane region" description="Helical" evidence="18">
    <location>
        <begin position="83"/>
        <end position="102"/>
    </location>
</feature>
<dbReference type="InterPro" id="IPR018083">
    <property type="entry name" value="Sterol_reductase_CS"/>
</dbReference>
<dbReference type="EMBL" id="VRMN01000002">
    <property type="protein sequence ID" value="KAA8497071.1"/>
    <property type="molecule type" value="Genomic_DNA"/>
</dbReference>
<evidence type="ECO:0000256" key="4">
    <source>
        <dbReference type="ARBA" id="ARBA00022692"/>
    </source>
</evidence>
<keyword evidence="6" id="KW-0521">NADP</keyword>
<feature type="transmembrane region" description="Helical" evidence="18">
    <location>
        <begin position="21"/>
        <end position="40"/>
    </location>
</feature>
<evidence type="ECO:0000256" key="15">
    <source>
        <dbReference type="ARBA" id="ARBA00029435"/>
    </source>
</evidence>
<keyword evidence="12 18" id="KW-0472">Membrane</keyword>
<dbReference type="PANTHER" id="PTHR21257:SF31">
    <property type="entry name" value="DELTA(24(24(1)))-STEROL REDUCTASE ERG4"/>
    <property type="match status" value="1"/>
</dbReference>
<keyword evidence="8 18" id="KW-1133">Transmembrane helix</keyword>
<dbReference type="OMA" id="QLPYFCN"/>
<keyword evidence="11" id="KW-0443">Lipid metabolism</keyword>
<evidence type="ECO:0000256" key="9">
    <source>
        <dbReference type="ARBA" id="ARBA00023002"/>
    </source>
</evidence>
<dbReference type="FunFam" id="1.20.120.1630:FF:000003">
    <property type="entry name" value="C-24(28) sterol reductase"/>
    <property type="match status" value="1"/>
</dbReference>
<organism evidence="19 20">
    <name type="scientific">Porphyridium purpureum</name>
    <name type="common">Red alga</name>
    <name type="synonym">Porphyridium cruentum</name>
    <dbReference type="NCBI Taxonomy" id="35688"/>
    <lineage>
        <taxon>Eukaryota</taxon>
        <taxon>Rhodophyta</taxon>
        <taxon>Bangiophyceae</taxon>
        <taxon>Porphyridiales</taxon>
        <taxon>Porphyridiaceae</taxon>
        <taxon>Porphyridium</taxon>
    </lineage>
</organism>
<keyword evidence="5" id="KW-0256">Endoplasmic reticulum</keyword>
<comment type="subcellular location">
    <subcellularLocation>
        <location evidence="1">Endoplasmic reticulum membrane</location>
        <topology evidence="1">Multi-pass membrane protein</topology>
    </subcellularLocation>
</comment>
<proteinExistence type="inferred from homology"/>
<dbReference type="GO" id="GO:0046165">
    <property type="term" value="P:alcohol biosynthetic process"/>
    <property type="evidence" value="ECO:0007669"/>
    <property type="project" value="UniProtKB-ARBA"/>
</dbReference>
<sequence>MTERARAEDADDAHSAYEFGGPIGTALIMLGSHVFVYYVWLCVFFNDGAQLVPSSVHDVRPLARFVMRTLRDEAAPTWYATQIYVLFLVFQLVLALTMPGVMSKGLPVPSENNQPLTYRCNGVASWYVTLVVVLGLHYSGLFPLQTVLDQFGHILTVSAIMSNVVSVAAYASAFALKRTHRMSGNHVYDFFMGAWLNPRFGYFDWKFWAETRVAWITLFLLTLAAAMKQVEMDGRVGTPMIFMLLAHGLYTNAVMKGEECIVTTWDVFYEKWGWMLIFWNFTGVPFVYCAQSYYIAMHHKMEHASPWISAALFVTLVGAYYIWDTSQSQKDRFRMELKGNLIHRKTFPQLPWGTLRNPKFLTTAAGSPLLIDGWWRYARKIHYTMDTIMALTWGLNCGIDHALPYFYFVFFFSMIVHRYIRDAERCQRKYGKDWDRYCRIVPYIFIPYVI</sequence>
<evidence type="ECO:0000256" key="12">
    <source>
        <dbReference type="ARBA" id="ARBA00023136"/>
    </source>
</evidence>
<evidence type="ECO:0000256" key="8">
    <source>
        <dbReference type="ARBA" id="ARBA00022989"/>
    </source>
</evidence>
<keyword evidence="4 18" id="KW-0812">Transmembrane</keyword>